<accession>A8I7I7</accession>
<dbReference type="STRING" id="438753.AZC_2126"/>
<proteinExistence type="predicted"/>
<evidence type="ECO:0000256" key="1">
    <source>
        <dbReference type="SAM" id="MobiDB-lite"/>
    </source>
</evidence>
<feature type="region of interest" description="Disordered" evidence="1">
    <location>
        <begin position="1"/>
        <end position="23"/>
    </location>
</feature>
<reference evidence="3 4" key="6">
    <citation type="journal article" date="2011" name="Appl. Environ. Microbiol.">
        <title>Involvement of the azorhizobial chromosome partition gene (parA) in the onset of bacteroid differentiation during Sesbania rostrata stem nodule development.</title>
        <authorList>
            <person name="Liu CT."/>
            <person name="Lee KB."/>
            <person name="Wang YS."/>
            <person name="Peng MH."/>
            <person name="Lee KT."/>
            <person name="Suzuki S."/>
            <person name="Suzuki T."/>
            <person name="Oyaizu H."/>
        </authorList>
    </citation>
    <scope>NUCLEOTIDE SEQUENCE [LARGE SCALE GENOMIC DNA]</scope>
    <source>
        <strain evidence="4">ATCC 43989 / DSM 5975 / JCM 20966 / LMG 6465 / NBRC 14845 / NCIMB 13405 / ORS 571</strain>
    </source>
</reference>
<organism evidence="3 4">
    <name type="scientific">Azorhizobium caulinodans (strain ATCC 43989 / DSM 5975 / JCM 20966 / LMG 6465 / NBRC 14845 / NCIMB 13405 / ORS 571)</name>
    <dbReference type="NCBI Taxonomy" id="438753"/>
    <lineage>
        <taxon>Bacteria</taxon>
        <taxon>Pseudomonadati</taxon>
        <taxon>Pseudomonadota</taxon>
        <taxon>Alphaproteobacteria</taxon>
        <taxon>Hyphomicrobiales</taxon>
        <taxon>Xanthobacteraceae</taxon>
        <taxon>Azorhizobium</taxon>
    </lineage>
</organism>
<evidence type="ECO:0000313" key="3">
    <source>
        <dbReference type="EMBL" id="BAF88124.1"/>
    </source>
</evidence>
<reference evidence="3 4" key="1">
    <citation type="journal article" date="2007" name="Appl. Environ. Microbiol.">
        <title>Rhizobial factors required for stem nodule maturation and maintenance in Sesbania rostrata-Azorhizobium caulinodans ORS571 symbiosis.</title>
        <authorList>
            <person name="Suzuki S."/>
            <person name="Aono T."/>
            <person name="Lee KB."/>
            <person name="Suzuki T."/>
            <person name="Liu CT."/>
            <person name="Miwa H."/>
            <person name="Wakao S."/>
            <person name="Iki T."/>
            <person name="Oyaizu H."/>
        </authorList>
    </citation>
    <scope>NUCLEOTIDE SEQUENCE [LARGE SCALE GENOMIC DNA]</scope>
    <source>
        <strain evidence="4">ATCC 43989 / DSM 5975 / JCM 20966 / LMG 6465 / NBRC 14845 / NCIMB 13405 / ORS 571</strain>
    </source>
</reference>
<reference evidence="4" key="2">
    <citation type="submission" date="2007-04" db="EMBL/GenBank/DDBJ databases">
        <title>Complete genome sequence of the nitrogen-fixing bacterium Azorhizobium caulinodans ORS571.</title>
        <authorList>
            <person name="Lee K.B."/>
            <person name="Backer P.D."/>
            <person name="Aono T."/>
            <person name="Liu C.T."/>
            <person name="Suzuki S."/>
            <person name="Suzuki T."/>
            <person name="Kaneko T."/>
            <person name="Yamada M."/>
            <person name="Tabata S."/>
            <person name="Kupfer D.M."/>
            <person name="Najar F.Z."/>
            <person name="Wiley G.B."/>
            <person name="Roe B."/>
            <person name="Binnewies T."/>
            <person name="Ussery D."/>
            <person name="Vereecke D."/>
            <person name="Gevers D."/>
            <person name="Holsters M."/>
            <person name="Oyaizu H."/>
        </authorList>
    </citation>
    <scope>NUCLEOTIDE SEQUENCE [LARGE SCALE GENOMIC DNA]</scope>
    <source>
        <strain evidence="4">ATCC 43989 / DSM 5975 / JCM 20966 / LMG 6465 / NBRC 14845 / NCIMB 13405 / ORS 571</strain>
    </source>
</reference>
<protein>
    <submittedName>
        <fullName evidence="3">Uncharacterized protein</fullName>
    </submittedName>
</protein>
<keyword evidence="2" id="KW-1133">Transmembrane helix</keyword>
<keyword evidence="2" id="KW-0812">Transmembrane</keyword>
<dbReference type="HOGENOM" id="CLU_2969385_0_0_5"/>
<feature type="transmembrane region" description="Helical" evidence="2">
    <location>
        <begin position="34"/>
        <end position="56"/>
    </location>
</feature>
<keyword evidence="4" id="KW-1185">Reference proteome</keyword>
<sequence>MTARPSTPERCPDTSAHPMDMDNRRLAQIRQESLHRMMGVAALMIGAHFLAVLLMLCL</sequence>
<dbReference type="EMBL" id="AP009384">
    <property type="protein sequence ID" value="BAF88124.1"/>
    <property type="molecule type" value="Genomic_DNA"/>
</dbReference>
<name>A8I7I7_AZOC5</name>
<dbReference type="AlphaFoldDB" id="A8I7I7"/>
<reference evidence="3 4" key="5">
    <citation type="journal article" date="2010" name="Appl. Environ. Microbiol.">
        <title>phrR-like gene praR of Azorhizobium caulinodans ORS571 is essential for symbiosis with Sesbania rostrata and is involved in expression of reb genes.</title>
        <authorList>
            <person name="Akiba N."/>
            <person name="Aono T."/>
            <person name="Toyazaki H."/>
            <person name="Sato S."/>
            <person name="Oyaizu H."/>
        </authorList>
    </citation>
    <scope>NUCLEOTIDE SEQUENCE [LARGE SCALE GENOMIC DNA]</scope>
    <source>
        <strain evidence="4">ATCC 43989 / DSM 5975 / JCM 20966 / LMG 6465 / NBRC 14845 / NCIMB 13405 / ORS 571</strain>
    </source>
</reference>
<gene>
    <name evidence="3" type="ordered locus">AZC_2126</name>
</gene>
<keyword evidence="2" id="KW-0472">Membrane</keyword>
<dbReference type="RefSeq" id="WP_012170653.1">
    <property type="nucleotide sequence ID" value="NC_009937.1"/>
</dbReference>
<evidence type="ECO:0000256" key="2">
    <source>
        <dbReference type="SAM" id="Phobius"/>
    </source>
</evidence>
<reference evidence="3 4" key="4">
    <citation type="journal article" date="2009" name="Appl. Environ. Microbiol.">
        <title>Comparative genome-wide transcriptional profiling of Azorhizobium caulinodans ORS571 grown under free-living and symbiotic conditions.</title>
        <authorList>
            <person name="Tsukada S."/>
            <person name="Aono T."/>
            <person name="Akiba N."/>
            <person name="Lee KB."/>
            <person name="Liu CT."/>
            <person name="Toyazaki H."/>
            <person name="Oyaizu H."/>
        </authorList>
    </citation>
    <scope>NUCLEOTIDE SEQUENCE [LARGE SCALE GENOMIC DNA]</scope>
    <source>
        <strain evidence="4">ATCC 43989 / DSM 5975 / JCM 20966 / LMG 6465 / NBRC 14845 / NCIMB 13405 / ORS 571</strain>
    </source>
</reference>
<dbReference type="Proteomes" id="UP000000270">
    <property type="component" value="Chromosome"/>
</dbReference>
<evidence type="ECO:0000313" key="4">
    <source>
        <dbReference type="Proteomes" id="UP000000270"/>
    </source>
</evidence>
<dbReference type="KEGG" id="azc:AZC_2126"/>
<reference evidence="3 4" key="3">
    <citation type="journal article" date="2008" name="BMC Genomics">
        <title>The genome of the versatile nitrogen fixer Azorhizobium caulinodans ORS571.</title>
        <authorList>
            <person name="Lee KB."/>
            <person name="Backer P.D."/>
            <person name="Aono T."/>
            <person name="Liu CT."/>
            <person name="Suzuki S."/>
            <person name="Suzuki T."/>
            <person name="Kaneko T."/>
            <person name="Yamada M."/>
            <person name="Tabata S."/>
            <person name="Kupfer D.M."/>
            <person name="Najar F.Z."/>
            <person name="Wiley G.B."/>
            <person name="Roe B."/>
            <person name="Binnewies T.T."/>
            <person name="Ussery D.W."/>
            <person name="D'Haeze W."/>
            <person name="Herder J.D."/>
            <person name="Gevers D."/>
            <person name="Vereecke D."/>
            <person name="Holsters M."/>
            <person name="Oyaizu H."/>
        </authorList>
    </citation>
    <scope>NUCLEOTIDE SEQUENCE [LARGE SCALE GENOMIC DNA]</scope>
    <source>
        <strain evidence="4">ATCC 43989 / DSM 5975 / JCM 20966 / LMG 6465 / NBRC 14845 / NCIMB 13405 / ORS 571</strain>
    </source>
</reference>